<feature type="transmembrane region" description="Helical" evidence="1">
    <location>
        <begin position="7"/>
        <end position="25"/>
    </location>
</feature>
<proteinExistence type="predicted"/>
<dbReference type="EMBL" id="CP000379">
    <property type="protein sequence ID" value="ABF78797.1"/>
    <property type="molecule type" value="Genomic_DNA"/>
</dbReference>
<keyword evidence="1" id="KW-1133">Transmembrane helix</keyword>
<name>A0A0H2XWC3_BURO1</name>
<dbReference type="HOGENOM" id="CLU_194343_0_0_4"/>
<organism evidence="2">
    <name type="scientific">Burkholderia orbicola (strain AU 1054)</name>
    <dbReference type="NCBI Taxonomy" id="331271"/>
    <lineage>
        <taxon>Bacteria</taxon>
        <taxon>Pseudomonadati</taxon>
        <taxon>Pseudomonadota</taxon>
        <taxon>Betaproteobacteria</taxon>
        <taxon>Burkholderiales</taxon>
        <taxon>Burkholderiaceae</taxon>
        <taxon>Burkholderia</taxon>
        <taxon>Burkholderia cepacia complex</taxon>
        <taxon>Burkholderia orbicola</taxon>
    </lineage>
</organism>
<dbReference type="AlphaFoldDB" id="A0A0H2XWC3"/>
<protein>
    <submittedName>
        <fullName evidence="2">Uncharacterized protein</fullName>
    </submittedName>
</protein>
<reference evidence="2" key="1">
    <citation type="submission" date="2006-05" db="EMBL/GenBank/DDBJ databases">
        <title>Complete sequence of chromosome 2 of Burkholderia cenocepacia AU 1054.</title>
        <authorList>
            <consortium name="US DOE Joint Genome Institute"/>
            <person name="Copeland A."/>
            <person name="Lucas S."/>
            <person name="Lapidus A."/>
            <person name="Barry K."/>
            <person name="Detter J.C."/>
            <person name="Glavina del Rio T."/>
            <person name="Hammon N."/>
            <person name="Israni S."/>
            <person name="Dalin E."/>
            <person name="Tice H."/>
            <person name="Pitluck S."/>
            <person name="Chain P."/>
            <person name="Malfatti S."/>
            <person name="Shin M."/>
            <person name="Vergez L."/>
            <person name="Schmutz J."/>
            <person name="Larimer F."/>
            <person name="Land M."/>
            <person name="Hauser L."/>
            <person name="Kyrpides N."/>
            <person name="Lykidis A."/>
            <person name="LiPuma J.J."/>
            <person name="Konstantinidis K."/>
            <person name="Tiedje J.M."/>
            <person name="Richardson P."/>
        </authorList>
    </citation>
    <scope>NUCLEOTIDE SEQUENCE [LARGE SCALE GENOMIC DNA]</scope>
    <source>
        <strain evidence="2">AU 1054</strain>
    </source>
</reference>
<gene>
    <name evidence="2" type="ordered locus">Bcen_3908</name>
</gene>
<evidence type="ECO:0000256" key="1">
    <source>
        <dbReference type="SAM" id="Phobius"/>
    </source>
</evidence>
<accession>A0A0H2XWC3</accession>
<evidence type="ECO:0000313" key="2">
    <source>
        <dbReference type="EMBL" id="ABF78797.1"/>
    </source>
</evidence>
<feature type="transmembrane region" description="Helical" evidence="1">
    <location>
        <begin position="57"/>
        <end position="75"/>
    </location>
</feature>
<keyword evidence="1" id="KW-0812">Transmembrane</keyword>
<keyword evidence="1" id="KW-0472">Membrane</keyword>
<dbReference type="PROSITE" id="PS51257">
    <property type="entry name" value="PROKAR_LIPOPROTEIN"/>
    <property type="match status" value="1"/>
</dbReference>
<sequence>MKKSISLRVAVIASAVAVYSVYMHIQQLISGCMWVRGHQRCSFENSTNFQGLMDLDLMITCCWVAAAVVGWISVAQGTKKPG</sequence>